<evidence type="ECO:0000313" key="1">
    <source>
        <dbReference type="EMBL" id="RPA71108.1"/>
    </source>
</evidence>
<dbReference type="EMBL" id="ML119974">
    <property type="protein sequence ID" value="RPA71108.1"/>
    <property type="molecule type" value="Genomic_DNA"/>
</dbReference>
<dbReference type="AlphaFoldDB" id="A0A3N4HDL2"/>
<sequence>MGPHLQFVLLHMSFPRSAKSSPYDHISGSPLNILKIIASRMTTDPFPGSQDHDARKLTILSSSEKHITLKLQTGLVFTLTEDSYGKAKIRRFSFVRPAQFQPDSFNPDMLQRRIERTTGGPDGLHHILDALRPQYTKLPIDQITKPSLNFHLTYRPSASGFFLDAMALNMKLPFDNTYPGFELERQNRSRFEMRVTDRDQIGHIFAPSTEPVLLAHLSSTVTHSFTGRATIENIASDVETLLLAVSLLMELESSPTQQAEEVLTRGITENLTDPDGNPPVPSREGLPPFRRVAARTVSVSQTVFQGDGTVNN</sequence>
<protein>
    <submittedName>
        <fullName evidence="1">Uncharacterized protein</fullName>
    </submittedName>
</protein>
<evidence type="ECO:0000313" key="2">
    <source>
        <dbReference type="Proteomes" id="UP000275078"/>
    </source>
</evidence>
<organism evidence="1 2">
    <name type="scientific">Ascobolus immersus RN42</name>
    <dbReference type="NCBI Taxonomy" id="1160509"/>
    <lineage>
        <taxon>Eukaryota</taxon>
        <taxon>Fungi</taxon>
        <taxon>Dikarya</taxon>
        <taxon>Ascomycota</taxon>
        <taxon>Pezizomycotina</taxon>
        <taxon>Pezizomycetes</taxon>
        <taxon>Pezizales</taxon>
        <taxon>Ascobolaceae</taxon>
        <taxon>Ascobolus</taxon>
    </lineage>
</organism>
<keyword evidence="2" id="KW-1185">Reference proteome</keyword>
<accession>A0A3N4HDL2</accession>
<reference evidence="1 2" key="1">
    <citation type="journal article" date="2018" name="Nat. Ecol. Evol.">
        <title>Pezizomycetes genomes reveal the molecular basis of ectomycorrhizal truffle lifestyle.</title>
        <authorList>
            <person name="Murat C."/>
            <person name="Payen T."/>
            <person name="Noel B."/>
            <person name="Kuo A."/>
            <person name="Morin E."/>
            <person name="Chen J."/>
            <person name="Kohler A."/>
            <person name="Krizsan K."/>
            <person name="Balestrini R."/>
            <person name="Da Silva C."/>
            <person name="Montanini B."/>
            <person name="Hainaut M."/>
            <person name="Levati E."/>
            <person name="Barry K.W."/>
            <person name="Belfiori B."/>
            <person name="Cichocki N."/>
            <person name="Clum A."/>
            <person name="Dockter R.B."/>
            <person name="Fauchery L."/>
            <person name="Guy J."/>
            <person name="Iotti M."/>
            <person name="Le Tacon F."/>
            <person name="Lindquist E.A."/>
            <person name="Lipzen A."/>
            <person name="Malagnac F."/>
            <person name="Mello A."/>
            <person name="Molinier V."/>
            <person name="Miyauchi S."/>
            <person name="Poulain J."/>
            <person name="Riccioni C."/>
            <person name="Rubini A."/>
            <person name="Sitrit Y."/>
            <person name="Splivallo R."/>
            <person name="Traeger S."/>
            <person name="Wang M."/>
            <person name="Zifcakova L."/>
            <person name="Wipf D."/>
            <person name="Zambonelli A."/>
            <person name="Paolocci F."/>
            <person name="Nowrousian M."/>
            <person name="Ottonello S."/>
            <person name="Baldrian P."/>
            <person name="Spatafora J.W."/>
            <person name="Henrissat B."/>
            <person name="Nagy L.G."/>
            <person name="Aury J.M."/>
            <person name="Wincker P."/>
            <person name="Grigoriev I.V."/>
            <person name="Bonfante P."/>
            <person name="Martin F.M."/>
        </authorList>
    </citation>
    <scope>NUCLEOTIDE SEQUENCE [LARGE SCALE GENOMIC DNA]</scope>
    <source>
        <strain evidence="1 2">RN42</strain>
    </source>
</reference>
<name>A0A3N4HDL2_ASCIM</name>
<gene>
    <name evidence="1" type="ORF">BJ508DRAFT_315918</name>
</gene>
<proteinExistence type="predicted"/>
<dbReference type="Proteomes" id="UP000275078">
    <property type="component" value="Unassembled WGS sequence"/>
</dbReference>